<comment type="subcellular location">
    <subcellularLocation>
        <location evidence="1">Membrane</location>
        <topology evidence="1">Multi-pass membrane protein</topology>
    </subcellularLocation>
</comment>
<dbReference type="PANTHER" id="PTHR19211:SF135">
    <property type="entry name" value="ATPASE, PUTATIVE (AFU_ORTHOLOGUE AFUA_1G16440)-RELATED"/>
    <property type="match status" value="1"/>
</dbReference>
<dbReference type="FunFam" id="3.40.50.300:FF:000011">
    <property type="entry name" value="Putative ABC transporter ATP-binding component"/>
    <property type="match status" value="1"/>
</dbReference>
<keyword evidence="8" id="KW-1185">Reference proteome</keyword>
<dbReference type="KEGG" id="ure:UREG_02191"/>
<dbReference type="InterPro" id="IPR027417">
    <property type="entry name" value="P-loop_NTPase"/>
</dbReference>
<dbReference type="CDD" id="cd03221">
    <property type="entry name" value="ABCF_EF-3"/>
    <property type="match status" value="1"/>
</dbReference>
<sequence>MAILQQTDGEEACLGDGAVPAEPTGKVSSSSKATKTVLQQVLESDESRSGIVRKIDILSRAFEAPEDKLGPTHAVRQLRHEQLEQELFLAQKNAALKSGARGLQARKELKAVEHKVVESSNTLDQPLETTDASVIHEETQAAVEMLDDLQARFEAINAVDREQEARKILLGLGFRESSFDQPVQSLSGGWRMRCMLAGVLIQKADIMILDEPTNFLDLLGVIWLETYLTRMRGESDKTVVVVSHDRDFLNAVCEEIIILKDQTLTYFKGNISAYEKDIEAQKLYWGRMKEAQDRQTAHMKATIRDNIKLGKKTGDDNKLRMAKSRQKKLEERMGVEVSATGGRFKLSRDRVGWHDSLRAEIEVPADEKGASLEIPDAPDLRFPGALLSLEAATFEYKSKGALVLDGIDLVIHMGDRVGIMGLNGSGKTTLIGVLVGALEPTQGKLSRHPRLKLAYYSQHAVEDLQGLGGSRPGLTALGLISQEAEGDLSEGDARAILSSVGLVGRVASDVQIGQLSGGQLVRVALARILWKRPHLLILDEITTHLDFHTVIALSCALSEFNGAILLVSHDRFLVRAVVEGKRDADHEVENSVIGESEDENEMGRRHVFVLKAGKLHLQENGVEQFEQSLEKRVRKMMAAG</sequence>
<dbReference type="VEuPathDB" id="FungiDB:UREG_02191"/>
<dbReference type="Pfam" id="PF12848">
    <property type="entry name" value="ABC_tran_Xtn"/>
    <property type="match status" value="1"/>
</dbReference>
<dbReference type="FunFam" id="3.40.50.300:FF:003119">
    <property type="entry name" value="ABC ATPase, putative (AFU_orthologue AFUA_1G16440)"/>
    <property type="match status" value="1"/>
</dbReference>
<evidence type="ECO:0000256" key="2">
    <source>
        <dbReference type="ARBA" id="ARBA00022737"/>
    </source>
</evidence>
<evidence type="ECO:0000313" key="8">
    <source>
        <dbReference type="Proteomes" id="UP000002058"/>
    </source>
</evidence>
<dbReference type="PROSITE" id="PS00211">
    <property type="entry name" value="ABC_TRANSPORTER_1"/>
    <property type="match status" value="1"/>
</dbReference>
<evidence type="ECO:0000256" key="3">
    <source>
        <dbReference type="ARBA" id="ARBA00022741"/>
    </source>
</evidence>
<evidence type="ECO:0000256" key="1">
    <source>
        <dbReference type="ARBA" id="ARBA00004141"/>
    </source>
</evidence>
<dbReference type="InterPro" id="IPR017871">
    <property type="entry name" value="ABC_transporter-like_CS"/>
</dbReference>
<dbReference type="SUPFAM" id="SSF52540">
    <property type="entry name" value="P-loop containing nucleoside triphosphate hydrolases"/>
    <property type="match status" value="2"/>
</dbReference>
<dbReference type="GeneID" id="8440871"/>
<keyword evidence="4" id="KW-0067">ATP-binding</keyword>
<dbReference type="SMART" id="SM00382">
    <property type="entry name" value="AAA"/>
    <property type="match status" value="1"/>
</dbReference>
<dbReference type="Proteomes" id="UP000002058">
    <property type="component" value="Unassembled WGS sequence"/>
</dbReference>
<dbReference type="PROSITE" id="PS50893">
    <property type="entry name" value="ABC_TRANSPORTER_2"/>
    <property type="match status" value="2"/>
</dbReference>
<dbReference type="GO" id="GO:0005524">
    <property type="term" value="F:ATP binding"/>
    <property type="evidence" value="ECO:0007669"/>
    <property type="project" value="UniProtKB-KW"/>
</dbReference>
<dbReference type="Gene3D" id="3.40.50.300">
    <property type="entry name" value="P-loop containing nucleotide triphosphate hydrolases"/>
    <property type="match status" value="2"/>
</dbReference>
<dbReference type="EMBL" id="CH476615">
    <property type="protein sequence ID" value="EEP77342.1"/>
    <property type="molecule type" value="Genomic_DNA"/>
</dbReference>
<dbReference type="HOGENOM" id="CLU_000604_36_6_1"/>
<organism evidence="7 8">
    <name type="scientific">Uncinocarpus reesii (strain UAMH 1704)</name>
    <dbReference type="NCBI Taxonomy" id="336963"/>
    <lineage>
        <taxon>Eukaryota</taxon>
        <taxon>Fungi</taxon>
        <taxon>Dikarya</taxon>
        <taxon>Ascomycota</taxon>
        <taxon>Pezizomycotina</taxon>
        <taxon>Eurotiomycetes</taxon>
        <taxon>Eurotiomycetidae</taxon>
        <taxon>Onygenales</taxon>
        <taxon>Onygenaceae</taxon>
        <taxon>Uncinocarpus</taxon>
    </lineage>
</organism>
<proteinExistence type="predicted"/>
<dbReference type="OrthoDB" id="2110130at2759"/>
<keyword evidence="3" id="KW-0547">Nucleotide-binding</keyword>
<dbReference type="GO" id="GO:0016887">
    <property type="term" value="F:ATP hydrolysis activity"/>
    <property type="evidence" value="ECO:0007669"/>
    <property type="project" value="InterPro"/>
</dbReference>
<dbReference type="eggNOG" id="KOG0066">
    <property type="taxonomic scope" value="Eukaryota"/>
</dbReference>
<evidence type="ECO:0000256" key="4">
    <source>
        <dbReference type="ARBA" id="ARBA00022840"/>
    </source>
</evidence>
<dbReference type="GO" id="GO:0016020">
    <property type="term" value="C:membrane"/>
    <property type="evidence" value="ECO:0007669"/>
    <property type="project" value="UniProtKB-SubCell"/>
</dbReference>
<reference evidence="8" key="1">
    <citation type="journal article" date="2009" name="Genome Res.">
        <title>Comparative genomic analyses of the human fungal pathogens Coccidioides and their relatives.</title>
        <authorList>
            <person name="Sharpton T.J."/>
            <person name="Stajich J.E."/>
            <person name="Rounsley S.D."/>
            <person name="Gardner M.J."/>
            <person name="Wortman J.R."/>
            <person name="Jordar V.S."/>
            <person name="Maiti R."/>
            <person name="Kodira C.D."/>
            <person name="Neafsey D.E."/>
            <person name="Zeng Q."/>
            <person name="Hung C.-Y."/>
            <person name="McMahan C."/>
            <person name="Muszewska A."/>
            <person name="Grynberg M."/>
            <person name="Mandel M.A."/>
            <person name="Kellner E.M."/>
            <person name="Barker B.M."/>
            <person name="Galgiani J.N."/>
            <person name="Orbach M.J."/>
            <person name="Kirkland T.N."/>
            <person name="Cole G.T."/>
            <person name="Henn M.R."/>
            <person name="Birren B.W."/>
            <person name="Taylor J.W."/>
        </authorList>
    </citation>
    <scope>NUCLEOTIDE SEQUENCE [LARGE SCALE GENOMIC DNA]</scope>
    <source>
        <strain evidence="8">UAMH 1704</strain>
    </source>
</reference>
<feature type="domain" description="ABC transporter" evidence="6">
    <location>
        <begin position="387"/>
        <end position="637"/>
    </location>
</feature>
<dbReference type="InterPro" id="IPR003593">
    <property type="entry name" value="AAA+_ATPase"/>
</dbReference>
<keyword evidence="2" id="KW-0677">Repeat</keyword>
<dbReference type="InterPro" id="IPR050611">
    <property type="entry name" value="ABCF"/>
</dbReference>
<dbReference type="InterPro" id="IPR003439">
    <property type="entry name" value="ABC_transporter-like_ATP-bd"/>
</dbReference>
<evidence type="ECO:0000313" key="7">
    <source>
        <dbReference type="EMBL" id="EEP77342.1"/>
    </source>
</evidence>
<gene>
    <name evidence="7" type="ORF">UREG_02191</name>
</gene>
<dbReference type="InParanoid" id="C4JEN1"/>
<accession>C4JEN1</accession>
<evidence type="ECO:0000256" key="5">
    <source>
        <dbReference type="SAM" id="MobiDB-lite"/>
    </source>
</evidence>
<feature type="domain" description="ABC transporter" evidence="6">
    <location>
        <begin position="52"/>
        <end position="286"/>
    </location>
</feature>
<dbReference type="PANTHER" id="PTHR19211">
    <property type="entry name" value="ATP-BINDING TRANSPORT PROTEIN-RELATED"/>
    <property type="match status" value="1"/>
</dbReference>
<dbReference type="AlphaFoldDB" id="C4JEN1"/>
<feature type="region of interest" description="Disordered" evidence="5">
    <location>
        <begin position="13"/>
        <end position="33"/>
    </location>
</feature>
<dbReference type="RefSeq" id="XP_002542675.1">
    <property type="nucleotide sequence ID" value="XM_002542629.1"/>
</dbReference>
<dbReference type="InterPro" id="IPR032781">
    <property type="entry name" value="ABC_tran_Xtn"/>
</dbReference>
<name>C4JEN1_UNCRE</name>
<dbReference type="Pfam" id="PF00005">
    <property type="entry name" value="ABC_tran"/>
    <property type="match status" value="2"/>
</dbReference>
<protein>
    <recommendedName>
        <fullName evidence="6">ABC transporter domain-containing protein</fullName>
    </recommendedName>
</protein>
<evidence type="ECO:0000259" key="6">
    <source>
        <dbReference type="PROSITE" id="PS50893"/>
    </source>
</evidence>
<dbReference type="STRING" id="336963.C4JEN1"/>
<dbReference type="OMA" id="RQIAHME"/>